<dbReference type="RefSeq" id="WP_200397718.1">
    <property type="nucleotide sequence ID" value="NZ_CP066831.1"/>
</dbReference>
<dbReference type="AlphaFoldDB" id="A0A7T7I876"/>
<accession>A0A7T7I876</accession>
<protein>
    <submittedName>
        <fullName evidence="1">Helix-turn-helix domain-containing protein</fullName>
    </submittedName>
</protein>
<name>A0A7T7I876_9ACTN</name>
<gene>
    <name evidence="1" type="ORF">JEQ17_27620</name>
</gene>
<reference evidence="1 2" key="1">
    <citation type="submission" date="2020-12" db="EMBL/GenBank/DDBJ databases">
        <title>A novel species.</title>
        <authorList>
            <person name="Li K."/>
        </authorList>
    </citation>
    <scope>NUCLEOTIDE SEQUENCE [LARGE SCALE GENOMIC DNA]</scope>
    <source>
        <strain evidence="1 2">ZYC-3</strain>
    </source>
</reference>
<sequence length="119" mass="12776">MTTTNKPAAVLALAQGQTNGQAATEAGVSARTVLRWLEDDDFRHDVDATRTALLRLAVGRLAAASTKAVDTLVDALTTEKGQARVQAAKVLLDACLSLRESLDLEERLTALEADRQDHH</sequence>
<keyword evidence="2" id="KW-1185">Reference proteome</keyword>
<evidence type="ECO:0000313" key="2">
    <source>
        <dbReference type="Proteomes" id="UP000595636"/>
    </source>
</evidence>
<evidence type="ECO:0000313" key="1">
    <source>
        <dbReference type="EMBL" id="QQM42820.1"/>
    </source>
</evidence>
<organism evidence="1 2">
    <name type="scientific">Streptomyces liliifuscus</name>
    <dbReference type="NCBI Taxonomy" id="2797636"/>
    <lineage>
        <taxon>Bacteria</taxon>
        <taxon>Bacillati</taxon>
        <taxon>Actinomycetota</taxon>
        <taxon>Actinomycetes</taxon>
        <taxon>Kitasatosporales</taxon>
        <taxon>Streptomycetaceae</taxon>
        <taxon>Streptomyces</taxon>
    </lineage>
</organism>
<dbReference type="KEGG" id="slf:JEQ17_27620"/>
<dbReference type="Proteomes" id="UP000595636">
    <property type="component" value="Chromosome"/>
</dbReference>
<dbReference type="EMBL" id="CP066831">
    <property type="protein sequence ID" value="QQM42820.1"/>
    <property type="molecule type" value="Genomic_DNA"/>
</dbReference>
<proteinExistence type="predicted"/>
<dbReference type="Gene3D" id="1.10.10.60">
    <property type="entry name" value="Homeodomain-like"/>
    <property type="match status" value="1"/>
</dbReference>